<evidence type="ECO:0000313" key="3">
    <source>
        <dbReference type="EMBL" id="MBO8447082.1"/>
    </source>
</evidence>
<dbReference type="EC" id="3.5.4.5" evidence="3"/>
<dbReference type="GO" id="GO:0008270">
    <property type="term" value="F:zinc ion binding"/>
    <property type="evidence" value="ECO:0007669"/>
    <property type="project" value="TreeGrafter"/>
</dbReference>
<evidence type="ECO:0000313" key="4">
    <source>
        <dbReference type="Proteomes" id="UP000823637"/>
    </source>
</evidence>
<dbReference type="AlphaFoldDB" id="A0A9D9EGX8"/>
<feature type="domain" description="CMP/dCMP-type deaminase" evidence="2">
    <location>
        <begin position="13"/>
        <end position="149"/>
    </location>
</feature>
<dbReference type="GO" id="GO:0005829">
    <property type="term" value="C:cytosol"/>
    <property type="evidence" value="ECO:0007669"/>
    <property type="project" value="TreeGrafter"/>
</dbReference>
<dbReference type="PANTHER" id="PTHR11644">
    <property type="entry name" value="CYTIDINE DEAMINASE"/>
    <property type="match status" value="1"/>
</dbReference>
<dbReference type="GO" id="GO:0055086">
    <property type="term" value="P:nucleobase-containing small molecule metabolic process"/>
    <property type="evidence" value="ECO:0007669"/>
    <property type="project" value="UniProtKB-ARBA"/>
</dbReference>
<dbReference type="Gene3D" id="3.40.140.10">
    <property type="entry name" value="Cytidine Deaminase, domain 2"/>
    <property type="match status" value="1"/>
</dbReference>
<accession>A0A9D9EGX8</accession>
<dbReference type="PROSITE" id="PS51747">
    <property type="entry name" value="CYT_DCMP_DEAMINASES_2"/>
    <property type="match status" value="1"/>
</dbReference>
<organism evidence="3 4">
    <name type="scientific">Candidatus Enterocola intestinipullorum</name>
    <dbReference type="NCBI Taxonomy" id="2840783"/>
    <lineage>
        <taxon>Bacteria</taxon>
        <taxon>Pseudomonadati</taxon>
        <taxon>Bacteroidota</taxon>
        <taxon>Bacteroidia</taxon>
        <taxon>Bacteroidales</taxon>
        <taxon>Candidatus Enterocola</taxon>
    </lineage>
</organism>
<reference evidence="3" key="2">
    <citation type="journal article" date="2021" name="PeerJ">
        <title>Extensive microbial diversity within the chicken gut microbiome revealed by metagenomics and culture.</title>
        <authorList>
            <person name="Gilroy R."/>
            <person name="Ravi A."/>
            <person name="Getino M."/>
            <person name="Pursley I."/>
            <person name="Horton D.L."/>
            <person name="Alikhan N.F."/>
            <person name="Baker D."/>
            <person name="Gharbi K."/>
            <person name="Hall N."/>
            <person name="Watson M."/>
            <person name="Adriaenssens E.M."/>
            <person name="Foster-Nyarko E."/>
            <person name="Jarju S."/>
            <person name="Secka A."/>
            <person name="Antonio M."/>
            <person name="Oren A."/>
            <person name="Chaudhuri R.R."/>
            <person name="La Ragione R."/>
            <person name="Hildebrand F."/>
            <person name="Pallen M.J."/>
        </authorList>
    </citation>
    <scope>NUCLEOTIDE SEQUENCE</scope>
    <source>
        <strain evidence="3">D3-1215</strain>
    </source>
</reference>
<dbReference type="InterPro" id="IPR016193">
    <property type="entry name" value="Cytidine_deaminase-like"/>
</dbReference>
<dbReference type="Pfam" id="PF00383">
    <property type="entry name" value="dCMP_cyt_deam_1"/>
    <property type="match status" value="1"/>
</dbReference>
<dbReference type="InterPro" id="IPR002125">
    <property type="entry name" value="CMP_dCMP_dom"/>
</dbReference>
<keyword evidence="3" id="KW-0378">Hydrolase</keyword>
<dbReference type="SUPFAM" id="SSF53927">
    <property type="entry name" value="Cytidine deaminase-like"/>
    <property type="match status" value="1"/>
</dbReference>
<sequence length="152" mass="16136">MSIRRLEIKNLTKDRQSLVELARRAALSAYAPYSGFKVGAAVLMSDGTVYTGNNQENAAYGQSVCAERVALLYAQAQKPGVAPEAVAIAAIENGCLTTSPVTPCGACRQVFAETEQRYGRPVEILMTGEDVILSADSASDLLPCAFSSDTIK</sequence>
<name>A0A9D9EGX8_9BACT</name>
<comment type="caution">
    <text evidence="3">The sequence shown here is derived from an EMBL/GenBank/DDBJ whole genome shotgun (WGS) entry which is preliminary data.</text>
</comment>
<dbReference type="GO" id="GO:0072527">
    <property type="term" value="P:pyrimidine-containing compound metabolic process"/>
    <property type="evidence" value="ECO:0007669"/>
    <property type="project" value="UniProtKB-ARBA"/>
</dbReference>
<gene>
    <name evidence="3" type="ORF">IAC32_04990</name>
</gene>
<dbReference type="GO" id="GO:0004126">
    <property type="term" value="F:cytidine deaminase activity"/>
    <property type="evidence" value="ECO:0007669"/>
    <property type="project" value="UniProtKB-EC"/>
</dbReference>
<comment type="similarity">
    <text evidence="1">Belongs to the cytidine and deoxycytidylate deaminase family.</text>
</comment>
<dbReference type="NCBIfam" id="NF004064">
    <property type="entry name" value="PRK05578.1"/>
    <property type="match status" value="1"/>
</dbReference>
<dbReference type="InterPro" id="IPR050202">
    <property type="entry name" value="Cyt/Deoxycyt_deaminase"/>
</dbReference>
<dbReference type="PANTHER" id="PTHR11644:SF2">
    <property type="entry name" value="CYTIDINE DEAMINASE"/>
    <property type="match status" value="1"/>
</dbReference>
<dbReference type="CDD" id="cd01283">
    <property type="entry name" value="cytidine_deaminase"/>
    <property type="match status" value="1"/>
</dbReference>
<proteinExistence type="inferred from homology"/>
<evidence type="ECO:0000259" key="2">
    <source>
        <dbReference type="PROSITE" id="PS51747"/>
    </source>
</evidence>
<reference evidence="3" key="1">
    <citation type="submission" date="2020-10" db="EMBL/GenBank/DDBJ databases">
        <authorList>
            <person name="Gilroy R."/>
        </authorList>
    </citation>
    <scope>NUCLEOTIDE SEQUENCE</scope>
    <source>
        <strain evidence="3">D3-1215</strain>
    </source>
</reference>
<evidence type="ECO:0000256" key="1">
    <source>
        <dbReference type="ARBA" id="ARBA00006576"/>
    </source>
</evidence>
<dbReference type="EMBL" id="JADIMR010000074">
    <property type="protein sequence ID" value="MBO8447082.1"/>
    <property type="molecule type" value="Genomic_DNA"/>
</dbReference>
<dbReference type="Proteomes" id="UP000823637">
    <property type="component" value="Unassembled WGS sequence"/>
</dbReference>
<protein>
    <submittedName>
        <fullName evidence="3">Cytidine deaminase</fullName>
        <ecNumber evidence="3">3.5.4.5</ecNumber>
    </submittedName>
</protein>